<feature type="non-terminal residue" evidence="1">
    <location>
        <position position="1"/>
    </location>
</feature>
<protein>
    <submittedName>
        <fullName evidence="1">Uncharacterized protein</fullName>
    </submittedName>
</protein>
<accession>A0A3B0V738</accession>
<dbReference type="EMBL" id="UOEV01000061">
    <property type="protein sequence ID" value="VAW32669.1"/>
    <property type="molecule type" value="Genomic_DNA"/>
</dbReference>
<evidence type="ECO:0000313" key="1">
    <source>
        <dbReference type="EMBL" id="VAW32669.1"/>
    </source>
</evidence>
<reference evidence="1" key="1">
    <citation type="submission" date="2018-06" db="EMBL/GenBank/DDBJ databases">
        <authorList>
            <person name="Zhirakovskaya E."/>
        </authorList>
    </citation>
    <scope>NUCLEOTIDE SEQUENCE</scope>
</reference>
<proteinExistence type="predicted"/>
<name>A0A3B0V738_9ZZZZ</name>
<dbReference type="AlphaFoldDB" id="A0A3B0V738"/>
<sequence>AIISFGVQQIGKLIDYLNSLTFSTRQILVSGIAGETIAIGQSIYFNATDGNWWLTSASDVTTSQGLLLGVAQSAGTAGNTISGGVMLFGTDTNQTGLVAGEKLYLSDTAGALSNTAGTYEMLIGQAVSATSMYFNPMIGVVLSDNVQTLQNKTFENSYFQIGINEQLADYTLVLSDKSKMIQMNDASANTLTIPANADVGFPVGTKVLVQQTGAGLTTIAGATGVTVNAPNADLTINGQYAMAVMIQTATDVWQVEGNLVA</sequence>
<organism evidence="1">
    <name type="scientific">hydrothermal vent metagenome</name>
    <dbReference type="NCBI Taxonomy" id="652676"/>
    <lineage>
        <taxon>unclassified sequences</taxon>
        <taxon>metagenomes</taxon>
        <taxon>ecological metagenomes</taxon>
    </lineage>
</organism>
<gene>
    <name evidence="1" type="ORF">MNBD_CPR01-270</name>
</gene>